<proteinExistence type="predicted"/>
<organism evidence="1 2">
    <name type="scientific">Ambrosiozyma monospora</name>
    <name type="common">Yeast</name>
    <name type="synonym">Endomycopsis monosporus</name>
    <dbReference type="NCBI Taxonomy" id="43982"/>
    <lineage>
        <taxon>Eukaryota</taxon>
        <taxon>Fungi</taxon>
        <taxon>Dikarya</taxon>
        <taxon>Ascomycota</taxon>
        <taxon>Saccharomycotina</taxon>
        <taxon>Pichiomycetes</taxon>
        <taxon>Pichiales</taxon>
        <taxon>Pichiaceae</taxon>
        <taxon>Ambrosiozyma</taxon>
    </lineage>
</organism>
<protein>
    <submittedName>
        <fullName evidence="1">Unnamed protein product</fullName>
    </submittedName>
</protein>
<name>A0ACB5TSE2_AMBMO</name>
<sequence>MTTAHTQKRVFSEYEFEMFSYDVYINFSSSKVTLLKFKDGLIELNPKQVEHRYELMNPHSISEMCYWRECPYVLENLTFLPKLEEITITNILSDFDLTTIKPILQSSTIDTVNLIPFQDAKNFYFRFSKAFESQQLQKKFERKIYLHAICVNGVNILNFNQYMSKGYPA</sequence>
<accession>A0ACB5TSE2</accession>
<gene>
    <name evidence="1" type="ORF">Amon02_000938200</name>
</gene>
<reference evidence="1" key="1">
    <citation type="submission" date="2023-04" db="EMBL/GenBank/DDBJ databases">
        <title>Ambrosiozyma monospora NBRC 10751.</title>
        <authorList>
            <person name="Ichikawa N."/>
            <person name="Sato H."/>
            <person name="Tonouchi N."/>
        </authorList>
    </citation>
    <scope>NUCLEOTIDE SEQUENCE</scope>
    <source>
        <strain evidence="1">NBRC 10751</strain>
    </source>
</reference>
<evidence type="ECO:0000313" key="1">
    <source>
        <dbReference type="EMBL" id="GME93685.1"/>
    </source>
</evidence>
<dbReference type="Proteomes" id="UP001165064">
    <property type="component" value="Unassembled WGS sequence"/>
</dbReference>
<comment type="caution">
    <text evidence="1">The sequence shown here is derived from an EMBL/GenBank/DDBJ whole genome shotgun (WGS) entry which is preliminary data.</text>
</comment>
<keyword evidence="2" id="KW-1185">Reference proteome</keyword>
<dbReference type="EMBL" id="BSXS01008795">
    <property type="protein sequence ID" value="GME93685.1"/>
    <property type="molecule type" value="Genomic_DNA"/>
</dbReference>
<evidence type="ECO:0000313" key="2">
    <source>
        <dbReference type="Proteomes" id="UP001165064"/>
    </source>
</evidence>